<reference evidence="2 3" key="1">
    <citation type="submission" date="2018-06" db="EMBL/GenBank/DDBJ databases">
        <authorList>
            <consortium name="Pathogen Informatics"/>
            <person name="Doyle S."/>
        </authorList>
    </citation>
    <scope>NUCLEOTIDE SEQUENCE [LARGE SCALE GENOMIC DNA]</scope>
    <source>
        <strain evidence="2 3">NCTC11388</strain>
    </source>
</reference>
<keyword evidence="1" id="KW-0472">Membrane</keyword>
<name>A0A380CWU9_SPHSI</name>
<evidence type="ECO:0000256" key="1">
    <source>
        <dbReference type="SAM" id="Phobius"/>
    </source>
</evidence>
<evidence type="ECO:0000313" key="3">
    <source>
        <dbReference type="Proteomes" id="UP000254893"/>
    </source>
</evidence>
<sequence length="96" mass="10513">MKNKIRFILPRLIGLTVLAGLLALVVGLIFKLLLVGTLLAGAGMFIASRFKKRQAAMVGYERRKGIAPAYYEMSSSAIRPQYSAADSPNYAIIPIR</sequence>
<proteinExistence type="predicted"/>
<gene>
    <name evidence="2" type="ORF">NCTC11388_04671</name>
</gene>
<keyword evidence="1" id="KW-0812">Transmembrane</keyword>
<organism evidence="2 3">
    <name type="scientific">Sphingobacterium spiritivorum</name>
    <name type="common">Flavobacterium spiritivorum</name>
    <dbReference type="NCBI Taxonomy" id="258"/>
    <lineage>
        <taxon>Bacteria</taxon>
        <taxon>Pseudomonadati</taxon>
        <taxon>Bacteroidota</taxon>
        <taxon>Sphingobacteriia</taxon>
        <taxon>Sphingobacteriales</taxon>
        <taxon>Sphingobacteriaceae</taxon>
        <taxon>Sphingobacterium</taxon>
    </lineage>
</organism>
<protein>
    <submittedName>
        <fullName evidence="2">Uncharacterized protein</fullName>
    </submittedName>
</protein>
<keyword evidence="1" id="KW-1133">Transmembrane helix</keyword>
<accession>A0A380CWU9</accession>
<dbReference type="EMBL" id="UGYW01000002">
    <property type="protein sequence ID" value="SUJ29793.1"/>
    <property type="molecule type" value="Genomic_DNA"/>
</dbReference>
<evidence type="ECO:0000313" key="2">
    <source>
        <dbReference type="EMBL" id="SUJ29793.1"/>
    </source>
</evidence>
<feature type="transmembrane region" description="Helical" evidence="1">
    <location>
        <begin position="7"/>
        <end position="26"/>
    </location>
</feature>
<feature type="transmembrane region" description="Helical" evidence="1">
    <location>
        <begin position="32"/>
        <end position="50"/>
    </location>
</feature>
<dbReference type="Proteomes" id="UP000254893">
    <property type="component" value="Unassembled WGS sequence"/>
</dbReference>
<dbReference type="AlphaFoldDB" id="A0A380CWU9"/>
<dbReference type="RefSeq" id="WP_115171807.1">
    <property type="nucleotide sequence ID" value="NZ_UGYW01000002.1"/>
</dbReference>